<feature type="region of interest" description="Disordered" evidence="1">
    <location>
        <begin position="88"/>
        <end position="128"/>
    </location>
</feature>
<sequence length="156" mass="17222">MSPVSMTPKSPSLAGSDGEHRQSPTSSPALGATSDIASAAPRDVYSRLNEHKRRAPRTLSVTNDLVEDVGLVDYESDNPFPAWYNEESELHQQRDTSPARALQTACPFPDFSSTEERGSETTPRQSHLPTWLDCDNCSSFHRLKTILVLLLPRSTP</sequence>
<name>A0A0P1ALG5_PLAHL</name>
<protein>
    <submittedName>
        <fullName evidence="2">Uncharacterized protein</fullName>
    </submittedName>
</protein>
<dbReference type="OrthoDB" id="127590at2759"/>
<feature type="region of interest" description="Disordered" evidence="1">
    <location>
        <begin position="1"/>
        <end position="59"/>
    </location>
</feature>
<evidence type="ECO:0000313" key="2">
    <source>
        <dbReference type="EMBL" id="CEG41526.1"/>
    </source>
</evidence>
<accession>A0A0P1ALG5</accession>
<proteinExistence type="predicted"/>
<evidence type="ECO:0000313" key="3">
    <source>
        <dbReference type="Proteomes" id="UP000054928"/>
    </source>
</evidence>
<dbReference type="RefSeq" id="XP_024577895.1">
    <property type="nucleotide sequence ID" value="XM_024727305.1"/>
</dbReference>
<reference evidence="3" key="1">
    <citation type="submission" date="2014-09" db="EMBL/GenBank/DDBJ databases">
        <authorList>
            <person name="Sharma Rahul"/>
            <person name="Thines Marco"/>
        </authorList>
    </citation>
    <scope>NUCLEOTIDE SEQUENCE [LARGE SCALE GENOMIC DNA]</scope>
</reference>
<dbReference type="Proteomes" id="UP000054928">
    <property type="component" value="Unassembled WGS sequence"/>
</dbReference>
<feature type="compositionally biased region" description="Polar residues" evidence="1">
    <location>
        <begin position="1"/>
        <end position="10"/>
    </location>
</feature>
<keyword evidence="3" id="KW-1185">Reference proteome</keyword>
<dbReference type="AlphaFoldDB" id="A0A0P1ALG5"/>
<evidence type="ECO:0000256" key="1">
    <source>
        <dbReference type="SAM" id="MobiDB-lite"/>
    </source>
</evidence>
<dbReference type="EMBL" id="CCYD01000553">
    <property type="protein sequence ID" value="CEG41526.1"/>
    <property type="molecule type" value="Genomic_DNA"/>
</dbReference>
<organism evidence="2 3">
    <name type="scientific">Plasmopara halstedii</name>
    <name type="common">Downy mildew of sunflower</name>
    <dbReference type="NCBI Taxonomy" id="4781"/>
    <lineage>
        <taxon>Eukaryota</taxon>
        <taxon>Sar</taxon>
        <taxon>Stramenopiles</taxon>
        <taxon>Oomycota</taxon>
        <taxon>Peronosporomycetes</taxon>
        <taxon>Peronosporales</taxon>
        <taxon>Peronosporaceae</taxon>
        <taxon>Plasmopara</taxon>
    </lineage>
</organism>
<dbReference type="GeneID" id="36406922"/>